<reference evidence="1 2" key="1">
    <citation type="journal article" date="2018" name="Mol. Genet. Genomics">
        <title>The red deer Cervus elaphus genome CerEla1.0: sequencing, annotating, genes, and chromosomes.</title>
        <authorList>
            <person name="Bana N.A."/>
            <person name="Nyiri A."/>
            <person name="Nagy J."/>
            <person name="Frank K."/>
            <person name="Nagy T."/>
            <person name="Steger V."/>
            <person name="Schiller M."/>
            <person name="Lakatos P."/>
            <person name="Sugar L."/>
            <person name="Horn P."/>
            <person name="Barta E."/>
            <person name="Orosz L."/>
        </authorList>
    </citation>
    <scope>NUCLEOTIDE SEQUENCE [LARGE SCALE GENOMIC DNA]</scope>
    <source>
        <strain evidence="1">Hungarian</strain>
    </source>
</reference>
<dbReference type="EMBL" id="MKHE01000004">
    <property type="protein sequence ID" value="OWK16349.1"/>
    <property type="molecule type" value="Genomic_DNA"/>
</dbReference>
<dbReference type="Proteomes" id="UP000242450">
    <property type="component" value="Chromosome 4"/>
</dbReference>
<comment type="caution">
    <text evidence="1">The sequence shown here is derived from an EMBL/GenBank/DDBJ whole genome shotgun (WGS) entry which is preliminary data.</text>
</comment>
<dbReference type="AlphaFoldDB" id="A0A212DDP7"/>
<dbReference type="Gene3D" id="3.10.20.10">
    <property type="match status" value="1"/>
</dbReference>
<dbReference type="OrthoDB" id="1294322at2759"/>
<protein>
    <submittedName>
        <fullName evidence="1">Uncharacterized protein</fullName>
    </submittedName>
</protein>
<evidence type="ECO:0000313" key="2">
    <source>
        <dbReference type="Proteomes" id="UP000242450"/>
    </source>
</evidence>
<name>A0A212DDP7_CEREH</name>
<feature type="non-terminal residue" evidence="1">
    <location>
        <position position="115"/>
    </location>
</feature>
<feature type="non-terminal residue" evidence="1">
    <location>
        <position position="1"/>
    </location>
</feature>
<organism evidence="1 2">
    <name type="scientific">Cervus elaphus hippelaphus</name>
    <name type="common">European red deer</name>
    <dbReference type="NCBI Taxonomy" id="46360"/>
    <lineage>
        <taxon>Eukaryota</taxon>
        <taxon>Metazoa</taxon>
        <taxon>Chordata</taxon>
        <taxon>Craniata</taxon>
        <taxon>Vertebrata</taxon>
        <taxon>Euteleostomi</taxon>
        <taxon>Mammalia</taxon>
        <taxon>Eutheria</taxon>
        <taxon>Laurasiatheria</taxon>
        <taxon>Artiodactyla</taxon>
        <taxon>Ruminantia</taxon>
        <taxon>Pecora</taxon>
        <taxon>Cervidae</taxon>
        <taxon>Cervinae</taxon>
        <taxon>Cervus</taxon>
    </lineage>
</organism>
<gene>
    <name evidence="1" type="ORF">Celaphus_00004297</name>
</gene>
<keyword evidence="2" id="KW-1185">Reference proteome</keyword>
<proteinExistence type="predicted"/>
<evidence type="ECO:0000313" key="1">
    <source>
        <dbReference type="EMBL" id="OWK16349.1"/>
    </source>
</evidence>
<accession>A0A212DDP7</accession>
<sequence>PKCHLSLLHQIKNLCIFAPNYAKFQVLILCNLTEEDEFFREIVYCRQMFKKSPGKSCSGTHMYQLYWDLTTTGNVTGVQHSIQIMMMEEITAKRCHLPTVKKLHSYKIKFLLPPT</sequence>